<evidence type="ECO:0000313" key="1">
    <source>
        <dbReference type="EMBL" id="MBA8853804.1"/>
    </source>
</evidence>
<keyword evidence="2" id="KW-1185">Reference proteome</keyword>
<dbReference type="EMBL" id="JACGXG010000019">
    <property type="protein sequence ID" value="MBA8853804.1"/>
    <property type="molecule type" value="Genomic_DNA"/>
</dbReference>
<comment type="caution">
    <text evidence="1">The sequence shown here is derived from an EMBL/GenBank/DDBJ whole genome shotgun (WGS) entry which is preliminary data.</text>
</comment>
<accession>A0ABR6AWV1</accession>
<dbReference type="Gene3D" id="2.30.130.30">
    <property type="entry name" value="Hypothetical protein"/>
    <property type="match status" value="1"/>
</dbReference>
<dbReference type="SUPFAM" id="SSF88697">
    <property type="entry name" value="PUA domain-like"/>
    <property type="match status" value="1"/>
</dbReference>
<reference evidence="1 2" key="1">
    <citation type="submission" date="2020-07" db="EMBL/GenBank/DDBJ databases">
        <title>Genomic Encyclopedia of Type Strains, Phase IV (KMG-V): Genome sequencing to study the core and pangenomes of soil and plant-associated prokaryotes.</title>
        <authorList>
            <person name="Whitman W."/>
        </authorList>
    </citation>
    <scope>NUCLEOTIDE SEQUENCE [LARGE SCALE GENOMIC DNA]</scope>
    <source>
        <strain evidence="1 2">RH4WT92</strain>
    </source>
</reference>
<dbReference type="InterPro" id="IPR015947">
    <property type="entry name" value="PUA-like_sf"/>
</dbReference>
<dbReference type="Proteomes" id="UP000578622">
    <property type="component" value="Unassembled WGS sequence"/>
</dbReference>
<organism evidence="1 2">
    <name type="scientific">Brucella intermedia</name>
    <dbReference type="NCBI Taxonomy" id="94625"/>
    <lineage>
        <taxon>Bacteria</taxon>
        <taxon>Pseudomonadati</taxon>
        <taxon>Pseudomonadota</taxon>
        <taxon>Alphaproteobacteria</taxon>
        <taxon>Hyphomicrobiales</taxon>
        <taxon>Brucellaceae</taxon>
        <taxon>Brucella/Ochrobactrum group</taxon>
        <taxon>Brucella</taxon>
    </lineage>
</organism>
<evidence type="ECO:0000313" key="2">
    <source>
        <dbReference type="Proteomes" id="UP000578622"/>
    </source>
</evidence>
<sequence>MLATSWSCRREKLTVPTPSIDTEWQIFMNDICVSKGLVIDAPWISLILSGQKDWEMRSTGTSHRGWFGLIWKGMGSVYGVARLAGAGGPMSPQEMIETFEHHCIPEEMIRSGAVAKWNRPWFLADVIRLPSPVRYKHPNGAVTWVELSESVTLAIRDQIAALAEPLPEPAPVMNLEPNGMHPDPVWRQIGESVLTQGNIDHNHIYLREFFDRFPKGAVGGSNKSERASREISIVWDGGPLVVTDLDGSKKFFRARGWIGSFFRHNAARPGDRVLVEEGAPYQYRVHIRR</sequence>
<evidence type="ECO:0008006" key="3">
    <source>
        <dbReference type="Google" id="ProtNLM"/>
    </source>
</evidence>
<protein>
    <recommendedName>
        <fullName evidence="3">ASCH domain-containing protein</fullName>
    </recommendedName>
</protein>
<gene>
    <name evidence="1" type="ORF">FHW20_004789</name>
</gene>
<proteinExistence type="predicted"/>
<name>A0ABR6AWV1_9HYPH</name>